<keyword evidence="1" id="KW-0560">Oxidoreductase</keyword>
<gene>
    <name evidence="3" type="ORF">LNKW23_43480</name>
</gene>
<dbReference type="PANTHER" id="PTHR13847:SF281">
    <property type="entry name" value="FAD DEPENDENT OXIDOREDUCTASE DOMAIN-CONTAINING PROTEIN"/>
    <property type="match status" value="1"/>
</dbReference>
<protein>
    <submittedName>
        <fullName evidence="3">FAD-binding oxidoreductase</fullName>
    </submittedName>
</protein>
<comment type="caution">
    <text evidence="3">The sequence shown here is derived from an EMBL/GenBank/DDBJ whole genome shotgun (WGS) entry which is preliminary data.</text>
</comment>
<feature type="domain" description="FAD dependent oxidoreductase" evidence="2">
    <location>
        <begin position="27"/>
        <end position="378"/>
    </location>
</feature>
<dbReference type="EMBL" id="BSYI01000052">
    <property type="protein sequence ID" value="GMG85132.1"/>
    <property type="molecule type" value="Genomic_DNA"/>
</dbReference>
<dbReference type="Gene3D" id="3.30.9.10">
    <property type="entry name" value="D-Amino Acid Oxidase, subunit A, domain 2"/>
    <property type="match status" value="1"/>
</dbReference>
<dbReference type="Proteomes" id="UP001239909">
    <property type="component" value="Unassembled WGS sequence"/>
</dbReference>
<dbReference type="InterPro" id="IPR006076">
    <property type="entry name" value="FAD-dep_OxRdtase"/>
</dbReference>
<dbReference type="InterPro" id="IPR036188">
    <property type="entry name" value="FAD/NAD-bd_sf"/>
</dbReference>
<dbReference type="SUPFAM" id="SSF51905">
    <property type="entry name" value="FAD/NAD(P)-binding domain"/>
    <property type="match status" value="1"/>
</dbReference>
<dbReference type="RefSeq" id="WP_285674392.1">
    <property type="nucleotide sequence ID" value="NZ_BSYI01000052.1"/>
</dbReference>
<proteinExistence type="predicted"/>
<evidence type="ECO:0000313" key="3">
    <source>
        <dbReference type="EMBL" id="GMG85132.1"/>
    </source>
</evidence>
<dbReference type="Pfam" id="PF01266">
    <property type="entry name" value="DAO"/>
    <property type="match status" value="1"/>
</dbReference>
<evidence type="ECO:0000256" key="1">
    <source>
        <dbReference type="ARBA" id="ARBA00023002"/>
    </source>
</evidence>
<evidence type="ECO:0000259" key="2">
    <source>
        <dbReference type="Pfam" id="PF01266"/>
    </source>
</evidence>
<accession>A0ABQ6LSU3</accession>
<evidence type="ECO:0000313" key="4">
    <source>
        <dbReference type="Proteomes" id="UP001239909"/>
    </source>
</evidence>
<sequence>MTGSLWELTAPGGPACPALAGEARAEVCIIGGGLTGLSAALHLAEAGADCLLLEAHAPGWGASGRSGGQIIPGLKFDPSELRERLGEAAGGRLIRFAAGTAGAVFDLARRHAIACEAVRNGWVQPAHSEAGLARLRRRAADWRAHGAPVEDLDAPAVARLLGSGGYLGGLIDRRGGSVQPLAFTRGLVRAAAAAGARIHGASPVRRLAREGAGWVAETPAARVVARSVVVATNAYAGALVPGLACSVVPVTSIQCATEPLPGALAGALMPEGQCFSDTRRLLRYFRKDAAGRIVMGGRGPDVAEISARHTAPLQAALREVFPALDGIRFTHHWGGRVAMTLDHLPHLHMPEPGLIAALGYNGRGMALATALGPEIARLARGGAPEAAAIPVTGIPRVPLHGLHRLGVGALAGWYRLLDARDVARARR</sequence>
<dbReference type="PANTHER" id="PTHR13847">
    <property type="entry name" value="SARCOSINE DEHYDROGENASE-RELATED"/>
    <property type="match status" value="1"/>
</dbReference>
<reference evidence="3 4" key="1">
    <citation type="submission" date="2023-04" db="EMBL/GenBank/DDBJ databases">
        <title>Marinoamorphus aggregata gen. nov., sp. Nov., isolate from tissue of brittle star Ophioplocus japonicus.</title>
        <authorList>
            <person name="Kawano K."/>
            <person name="Sawayama S."/>
            <person name="Nakagawa S."/>
        </authorList>
    </citation>
    <scope>NUCLEOTIDE SEQUENCE [LARGE SCALE GENOMIC DNA]</scope>
    <source>
        <strain evidence="3 4">NKW23</strain>
    </source>
</reference>
<keyword evidence="4" id="KW-1185">Reference proteome</keyword>
<dbReference type="Gene3D" id="3.50.50.60">
    <property type="entry name" value="FAD/NAD(P)-binding domain"/>
    <property type="match status" value="1"/>
</dbReference>
<organism evidence="3 4">
    <name type="scientific">Paralimibaculum aggregatum</name>
    <dbReference type="NCBI Taxonomy" id="3036245"/>
    <lineage>
        <taxon>Bacteria</taxon>
        <taxon>Pseudomonadati</taxon>
        <taxon>Pseudomonadota</taxon>
        <taxon>Alphaproteobacteria</taxon>
        <taxon>Rhodobacterales</taxon>
        <taxon>Paracoccaceae</taxon>
        <taxon>Paralimibaculum</taxon>
    </lineage>
</organism>
<name>A0ABQ6LSU3_9RHOB</name>